<feature type="compositionally biased region" description="Basic and acidic residues" evidence="6">
    <location>
        <begin position="40"/>
        <end position="57"/>
    </location>
</feature>
<comment type="catalytic activity">
    <reaction evidence="1">
        <text>S-ubiquitinyl-[E2 ubiquitin-conjugating enzyme]-L-cysteine + [acceptor protein]-L-lysine = [E2 ubiquitin-conjugating enzyme]-L-cysteine + N(6)-ubiquitinyl-[acceptor protein]-L-lysine.</text>
        <dbReference type="EC" id="2.3.2.27"/>
    </reaction>
</comment>
<evidence type="ECO:0000256" key="4">
    <source>
        <dbReference type="ARBA" id="ARBA00023015"/>
    </source>
</evidence>
<keyword evidence="8" id="KW-1185">Reference proteome</keyword>
<dbReference type="PANTHER" id="PTHR46077:SF1">
    <property type="entry name" value="TOP1 BINDING ARGININE_SERINE RICH PROTEIN, E3 UBIQUITIN LIGASE"/>
    <property type="match status" value="1"/>
</dbReference>
<feature type="region of interest" description="Disordered" evidence="6">
    <location>
        <begin position="493"/>
        <end position="514"/>
    </location>
</feature>
<feature type="region of interest" description="Disordered" evidence="6">
    <location>
        <begin position="195"/>
        <end position="481"/>
    </location>
</feature>
<evidence type="ECO:0000256" key="6">
    <source>
        <dbReference type="SAM" id="MobiDB-lite"/>
    </source>
</evidence>
<dbReference type="GO" id="GO:0006513">
    <property type="term" value="P:protein monoubiquitination"/>
    <property type="evidence" value="ECO:0007669"/>
    <property type="project" value="TreeGrafter"/>
</dbReference>
<feature type="compositionally biased region" description="Basic and acidic residues" evidence="6">
    <location>
        <begin position="367"/>
        <end position="390"/>
    </location>
</feature>
<evidence type="ECO:0000256" key="1">
    <source>
        <dbReference type="ARBA" id="ARBA00000900"/>
    </source>
</evidence>
<evidence type="ECO:0000256" key="5">
    <source>
        <dbReference type="ARBA" id="ARBA00023163"/>
    </source>
</evidence>
<evidence type="ECO:0000313" key="8">
    <source>
        <dbReference type="Proteomes" id="UP001383192"/>
    </source>
</evidence>
<feature type="region of interest" description="Disordered" evidence="6">
    <location>
        <begin position="14"/>
        <end position="57"/>
    </location>
</feature>
<feature type="compositionally biased region" description="Polar residues" evidence="6">
    <location>
        <begin position="391"/>
        <end position="408"/>
    </location>
</feature>
<proteinExistence type="predicted"/>
<evidence type="ECO:0000256" key="3">
    <source>
        <dbReference type="ARBA" id="ARBA00022679"/>
    </source>
</evidence>
<feature type="compositionally biased region" description="Basic and acidic residues" evidence="6">
    <location>
        <begin position="262"/>
        <end position="271"/>
    </location>
</feature>
<keyword evidence="4" id="KW-0805">Transcription regulation</keyword>
<organism evidence="7 8">
    <name type="scientific">Paramarasmius palmivorus</name>
    <dbReference type="NCBI Taxonomy" id="297713"/>
    <lineage>
        <taxon>Eukaryota</taxon>
        <taxon>Fungi</taxon>
        <taxon>Dikarya</taxon>
        <taxon>Basidiomycota</taxon>
        <taxon>Agaricomycotina</taxon>
        <taxon>Agaricomycetes</taxon>
        <taxon>Agaricomycetidae</taxon>
        <taxon>Agaricales</taxon>
        <taxon>Marasmiineae</taxon>
        <taxon>Marasmiaceae</taxon>
        <taxon>Paramarasmius</taxon>
    </lineage>
</organism>
<dbReference type="EMBL" id="JAYKXP010000074">
    <property type="protein sequence ID" value="KAK7030853.1"/>
    <property type="molecule type" value="Genomic_DNA"/>
</dbReference>
<feature type="compositionally biased region" description="Polar residues" evidence="6">
    <location>
        <begin position="432"/>
        <end position="455"/>
    </location>
</feature>
<accession>A0AAW0BVD3</accession>
<dbReference type="GO" id="GO:0000209">
    <property type="term" value="P:protein polyubiquitination"/>
    <property type="evidence" value="ECO:0007669"/>
    <property type="project" value="TreeGrafter"/>
</dbReference>
<protein>
    <recommendedName>
        <fullName evidence="2">RING-type E3 ubiquitin transferase</fullName>
        <ecNumber evidence="2">2.3.2.27</ecNumber>
    </recommendedName>
</protein>
<feature type="region of interest" description="Disordered" evidence="6">
    <location>
        <begin position="603"/>
        <end position="630"/>
    </location>
</feature>
<feature type="compositionally biased region" description="Basic and acidic residues" evidence="6">
    <location>
        <begin position="281"/>
        <end position="315"/>
    </location>
</feature>
<dbReference type="Proteomes" id="UP001383192">
    <property type="component" value="Unassembled WGS sequence"/>
</dbReference>
<evidence type="ECO:0000256" key="2">
    <source>
        <dbReference type="ARBA" id="ARBA00012483"/>
    </source>
</evidence>
<feature type="compositionally biased region" description="Low complexity" evidence="6">
    <location>
        <begin position="215"/>
        <end position="230"/>
    </location>
</feature>
<comment type="caution">
    <text evidence="7">The sequence shown here is derived from an EMBL/GenBank/DDBJ whole genome shotgun (WGS) entry which is preliminary data.</text>
</comment>
<feature type="region of interest" description="Disordered" evidence="6">
    <location>
        <begin position="659"/>
        <end position="699"/>
    </location>
</feature>
<reference evidence="7 8" key="1">
    <citation type="submission" date="2024-01" db="EMBL/GenBank/DDBJ databases">
        <title>A draft genome for a cacao thread blight-causing isolate of Paramarasmius palmivorus.</title>
        <authorList>
            <person name="Baruah I.K."/>
            <person name="Bukari Y."/>
            <person name="Amoako-Attah I."/>
            <person name="Meinhardt L.W."/>
            <person name="Bailey B.A."/>
            <person name="Cohen S.P."/>
        </authorList>
    </citation>
    <scope>NUCLEOTIDE SEQUENCE [LARGE SCALE GENOMIC DNA]</scope>
    <source>
        <strain evidence="7 8">GH-12</strain>
    </source>
</reference>
<gene>
    <name evidence="7" type="ORF">VNI00_013961</name>
</gene>
<feature type="compositionally biased region" description="Basic and acidic residues" evidence="6">
    <location>
        <begin position="409"/>
        <end position="421"/>
    </location>
</feature>
<keyword evidence="3" id="KW-0808">Transferase</keyword>
<dbReference type="EC" id="2.3.2.27" evidence="2"/>
<dbReference type="PANTHER" id="PTHR46077">
    <property type="entry name" value="E3 UBIQUITIN-PROTEIN LIGASE TOPORS"/>
    <property type="match status" value="1"/>
</dbReference>
<feature type="compositionally biased region" description="Low complexity" evidence="6">
    <location>
        <begin position="534"/>
        <end position="550"/>
    </location>
</feature>
<feature type="region of interest" description="Disordered" evidence="6">
    <location>
        <begin position="529"/>
        <end position="590"/>
    </location>
</feature>
<dbReference type="AlphaFoldDB" id="A0AAW0BVD3"/>
<name>A0AAW0BVD3_9AGAR</name>
<sequence length="729" mass="82755">MDWSRYDYQKHYLTPLRSSPPPMLPLRSRPAPARNRRRIPREVRERSRREREEREEADRFDQAVAKRKWVYKHDLYAKHIASNSFTRYRPYPTPTHFAANPELISRTTIFLRRELLVWPDLDVEFLTTFVISLMKAIDIRSESAVKLLAEFLDMDAPYVEGRRHINAEHFAHEVYSYVRSPYRDLFVYDSVVQYENPRASPPPQERRNESRSRWRQSSPSRSRSRSPYSSRPRRSSSRSRDRRGGRGSGSRSPSWSPSGRRYLPERDELEVGRSSQKKRERKDTSRDRRGNGSRVVERDVSMERHKNHDRTDEPYVIKGKGKGKQRTDDDRDYHGRRQPHPETTDLASEDFGRPGSSRSLGESRSMAVDREVEADHYDRGFSEMDGKPDDTSNGMVTGNSESDAISRTIHVDSTSKGDTRGSRSAPKMRNRNLLQSVQAHLASSSWTHQSATSKPATFRPQPFSHTPQPPLSVDASVGSEKPSLLSRLSDVYTGVGSPEHHDVNTTPGQTTPETIHSENETLMEINEKLESKSRPPSNLLSSTLSPSTSSMVAIDTSTSSKPDEGTFTHAHPTQYPEELRSTPLTSQDKDSIVRKQAHIQRTYTVPDRKHNTLPADPDAGSERSKTTSDISLGYSNGLVTDTGMPDSRIKLLQRLEKEKRKIQDGHDGHDGHDDSNGAEIASSVTNAVHDTLPTGDPKEMEARLRMRAHLRARLASEKRSSMASSGSNT</sequence>
<keyword evidence="5" id="KW-0804">Transcription</keyword>
<feature type="compositionally biased region" description="Low complexity" evidence="6">
    <location>
        <begin position="249"/>
        <end position="261"/>
    </location>
</feature>
<evidence type="ECO:0000313" key="7">
    <source>
        <dbReference type="EMBL" id="KAK7030853.1"/>
    </source>
</evidence>
<dbReference type="GO" id="GO:0061630">
    <property type="term" value="F:ubiquitin protein ligase activity"/>
    <property type="evidence" value="ECO:0007669"/>
    <property type="project" value="UniProtKB-EC"/>
</dbReference>
<feature type="compositionally biased region" description="Basic and acidic residues" evidence="6">
    <location>
        <begin position="659"/>
        <end position="675"/>
    </location>
</feature>
<feature type="compositionally biased region" description="Polar residues" evidence="6">
    <location>
        <begin position="504"/>
        <end position="514"/>
    </location>
</feature>
<feature type="compositionally biased region" description="Basic and acidic residues" evidence="6">
    <location>
        <begin position="325"/>
        <end position="343"/>
    </location>
</feature>